<accession>A0A2P6PU51</accession>
<protein>
    <submittedName>
        <fullName evidence="1">Uncharacterized protein</fullName>
    </submittedName>
</protein>
<dbReference type="Proteomes" id="UP000238479">
    <property type="component" value="Chromosome 6"/>
</dbReference>
<comment type="caution">
    <text evidence="1">The sequence shown here is derived from an EMBL/GenBank/DDBJ whole genome shotgun (WGS) entry which is preliminary data.</text>
</comment>
<organism evidence="1 2">
    <name type="scientific">Rosa chinensis</name>
    <name type="common">China rose</name>
    <dbReference type="NCBI Taxonomy" id="74649"/>
    <lineage>
        <taxon>Eukaryota</taxon>
        <taxon>Viridiplantae</taxon>
        <taxon>Streptophyta</taxon>
        <taxon>Embryophyta</taxon>
        <taxon>Tracheophyta</taxon>
        <taxon>Spermatophyta</taxon>
        <taxon>Magnoliopsida</taxon>
        <taxon>eudicotyledons</taxon>
        <taxon>Gunneridae</taxon>
        <taxon>Pentapetalae</taxon>
        <taxon>rosids</taxon>
        <taxon>fabids</taxon>
        <taxon>Rosales</taxon>
        <taxon>Rosaceae</taxon>
        <taxon>Rosoideae</taxon>
        <taxon>Rosoideae incertae sedis</taxon>
        <taxon>Rosa</taxon>
    </lineage>
</organism>
<reference evidence="1 2" key="1">
    <citation type="journal article" date="2018" name="Nat. Genet.">
        <title>The Rosa genome provides new insights in the design of modern roses.</title>
        <authorList>
            <person name="Bendahmane M."/>
        </authorList>
    </citation>
    <scope>NUCLEOTIDE SEQUENCE [LARGE SCALE GENOMIC DNA]</scope>
    <source>
        <strain evidence="2">cv. Old Blush</strain>
    </source>
</reference>
<proteinExistence type="predicted"/>
<name>A0A2P6PU51_ROSCH</name>
<keyword evidence="2" id="KW-1185">Reference proteome</keyword>
<sequence length="63" mass="7439">MKCFLLPHQLIQNSYFCKNQNFYMEANSVGIGKAQKDTSPNTLSWFFCMLSKNPLIRRKLHKK</sequence>
<gene>
    <name evidence="1" type="ORF">RchiOBHm_Chr6g0283871</name>
</gene>
<dbReference type="AlphaFoldDB" id="A0A2P6PU51"/>
<evidence type="ECO:0000313" key="2">
    <source>
        <dbReference type="Proteomes" id="UP000238479"/>
    </source>
</evidence>
<evidence type="ECO:0000313" key="1">
    <source>
        <dbReference type="EMBL" id="PRQ25455.1"/>
    </source>
</evidence>
<dbReference type="EMBL" id="PDCK01000044">
    <property type="protein sequence ID" value="PRQ25455.1"/>
    <property type="molecule type" value="Genomic_DNA"/>
</dbReference>
<dbReference type="Gramene" id="PRQ25455">
    <property type="protein sequence ID" value="PRQ25455"/>
    <property type="gene ID" value="RchiOBHm_Chr6g0283871"/>
</dbReference>